<dbReference type="PROSITE" id="PS50082">
    <property type="entry name" value="WD_REPEATS_2"/>
    <property type="match status" value="2"/>
</dbReference>
<dbReference type="GO" id="GO:0042254">
    <property type="term" value="P:ribosome biogenesis"/>
    <property type="evidence" value="ECO:0007669"/>
    <property type="project" value="TreeGrafter"/>
</dbReference>
<dbReference type="GO" id="GO:0005730">
    <property type="term" value="C:nucleolus"/>
    <property type="evidence" value="ECO:0007669"/>
    <property type="project" value="TreeGrafter"/>
</dbReference>
<sequence>MLSNSIHRAGKLSKVLSIRSPLDNLPISRSIRLWDIRLPPQQACVHTLKDAHESDVNVISWNRHEPLIVSGSDDTVLKIWSLKTIQYNQPVAMFKHHKKPITSVEWSWHESTTLMAAGEDDQTTIWDLAVESDSFGGATESDKGEQVESKVPPQLLFVHMGQKEIKEVHWHPQVTGLATTTALDGFHVFRTINV</sequence>
<name>A0AAD4NJU0_9BILA</name>
<feature type="repeat" description="WD" evidence="3">
    <location>
        <begin position="49"/>
        <end position="84"/>
    </location>
</feature>
<dbReference type="InterPro" id="IPR015943">
    <property type="entry name" value="WD40/YVTN_repeat-like_dom_sf"/>
</dbReference>
<dbReference type="AlphaFoldDB" id="A0AAD4NJU0"/>
<dbReference type="EMBL" id="JAKKPZ010000001">
    <property type="protein sequence ID" value="KAI1728218.1"/>
    <property type="molecule type" value="Genomic_DNA"/>
</dbReference>
<evidence type="ECO:0000256" key="1">
    <source>
        <dbReference type="ARBA" id="ARBA00022574"/>
    </source>
</evidence>
<dbReference type="PANTHER" id="PTHR45903">
    <property type="entry name" value="GLUTAMATE-RICH WD REPEAT-CONTAINING PROTEIN 1"/>
    <property type="match status" value="1"/>
</dbReference>
<proteinExistence type="predicted"/>
<keyword evidence="2" id="KW-0677">Repeat</keyword>
<dbReference type="PROSITE" id="PS00678">
    <property type="entry name" value="WD_REPEATS_1"/>
    <property type="match status" value="1"/>
</dbReference>
<accession>A0AAD4NJU0</accession>
<dbReference type="Pfam" id="PF00400">
    <property type="entry name" value="WD40"/>
    <property type="match status" value="2"/>
</dbReference>
<dbReference type="SUPFAM" id="SSF50978">
    <property type="entry name" value="WD40 repeat-like"/>
    <property type="match status" value="1"/>
</dbReference>
<organism evidence="4 5">
    <name type="scientific">Ditylenchus destructor</name>
    <dbReference type="NCBI Taxonomy" id="166010"/>
    <lineage>
        <taxon>Eukaryota</taxon>
        <taxon>Metazoa</taxon>
        <taxon>Ecdysozoa</taxon>
        <taxon>Nematoda</taxon>
        <taxon>Chromadorea</taxon>
        <taxon>Rhabditida</taxon>
        <taxon>Tylenchina</taxon>
        <taxon>Tylenchomorpha</taxon>
        <taxon>Sphaerularioidea</taxon>
        <taxon>Anguinidae</taxon>
        <taxon>Anguininae</taxon>
        <taxon>Ditylenchus</taxon>
    </lineage>
</organism>
<dbReference type="SMART" id="SM00320">
    <property type="entry name" value="WD40"/>
    <property type="match status" value="2"/>
</dbReference>
<feature type="repeat" description="WD" evidence="3">
    <location>
        <begin position="94"/>
        <end position="128"/>
    </location>
</feature>
<evidence type="ECO:0000256" key="2">
    <source>
        <dbReference type="ARBA" id="ARBA00022737"/>
    </source>
</evidence>
<gene>
    <name evidence="4" type="ORF">DdX_00382</name>
</gene>
<keyword evidence="1 3" id="KW-0853">WD repeat</keyword>
<dbReference type="PROSITE" id="PS50294">
    <property type="entry name" value="WD_REPEATS_REGION"/>
    <property type="match status" value="1"/>
</dbReference>
<dbReference type="InterPro" id="IPR001680">
    <property type="entry name" value="WD40_rpt"/>
</dbReference>
<reference evidence="4" key="1">
    <citation type="submission" date="2022-01" db="EMBL/GenBank/DDBJ databases">
        <title>Genome Sequence Resource for Two Populations of Ditylenchus destructor, the Migratory Endoparasitic Phytonematode.</title>
        <authorList>
            <person name="Zhang H."/>
            <person name="Lin R."/>
            <person name="Xie B."/>
        </authorList>
    </citation>
    <scope>NUCLEOTIDE SEQUENCE</scope>
    <source>
        <strain evidence="4">BazhouSP</strain>
    </source>
</reference>
<protein>
    <submittedName>
        <fullName evidence="4">WD domain, g-beta repeat domain-containing protein</fullName>
    </submittedName>
</protein>
<keyword evidence="5" id="KW-1185">Reference proteome</keyword>
<evidence type="ECO:0000313" key="5">
    <source>
        <dbReference type="Proteomes" id="UP001201812"/>
    </source>
</evidence>
<evidence type="ECO:0000313" key="4">
    <source>
        <dbReference type="EMBL" id="KAI1728218.1"/>
    </source>
</evidence>
<comment type="caution">
    <text evidence="4">The sequence shown here is derived from an EMBL/GenBank/DDBJ whole genome shotgun (WGS) entry which is preliminary data.</text>
</comment>
<dbReference type="InterPro" id="IPR051972">
    <property type="entry name" value="Glutamate-rich_WD_repeat"/>
</dbReference>
<dbReference type="Proteomes" id="UP001201812">
    <property type="component" value="Unassembled WGS sequence"/>
</dbReference>
<evidence type="ECO:0000256" key="3">
    <source>
        <dbReference type="PROSITE-ProRule" id="PRU00221"/>
    </source>
</evidence>
<dbReference type="InterPro" id="IPR036322">
    <property type="entry name" value="WD40_repeat_dom_sf"/>
</dbReference>
<dbReference type="Gene3D" id="2.130.10.10">
    <property type="entry name" value="YVTN repeat-like/Quinoprotein amine dehydrogenase"/>
    <property type="match status" value="1"/>
</dbReference>
<dbReference type="InterPro" id="IPR019775">
    <property type="entry name" value="WD40_repeat_CS"/>
</dbReference>
<dbReference type="PANTHER" id="PTHR45903:SF1">
    <property type="entry name" value="GLUTAMATE-RICH WD REPEAT-CONTAINING PROTEIN 1"/>
    <property type="match status" value="1"/>
</dbReference>